<protein>
    <submittedName>
        <fullName evidence="9">SAC domain-containing protein</fullName>
    </submittedName>
</protein>
<evidence type="ECO:0000256" key="3">
    <source>
        <dbReference type="ARBA" id="ARBA00022801"/>
    </source>
</evidence>
<dbReference type="PANTHER" id="PTHR45738">
    <property type="entry name" value="POLYPHOSPHOINOSITIDE PHOSPHATASE"/>
    <property type="match status" value="1"/>
</dbReference>
<dbReference type="InterPro" id="IPR002013">
    <property type="entry name" value="SAC_dom"/>
</dbReference>
<dbReference type="PANTHER" id="PTHR45738:SF25">
    <property type="entry name" value="PHOSPHOINOSITIDE PHOSPHATASE SAC3-RELATED"/>
    <property type="match status" value="1"/>
</dbReference>
<feature type="domain" description="SAC" evidence="8">
    <location>
        <begin position="109"/>
        <end position="186"/>
    </location>
</feature>
<comment type="subcellular location">
    <subcellularLocation>
        <location evidence="1">Vacuole membrane</location>
        <topology evidence="1">Peripheral membrane protein</topology>
    </subcellularLocation>
</comment>
<dbReference type="PROSITE" id="PS50275">
    <property type="entry name" value="SAC"/>
    <property type="match status" value="1"/>
</dbReference>
<keyword evidence="2" id="KW-0926">Vacuole</keyword>
<dbReference type="InterPro" id="IPR043573">
    <property type="entry name" value="Fig4-like"/>
</dbReference>
<evidence type="ECO:0000256" key="2">
    <source>
        <dbReference type="ARBA" id="ARBA00022554"/>
    </source>
</evidence>
<evidence type="ECO:0000259" key="8">
    <source>
        <dbReference type="PROSITE" id="PS50275"/>
    </source>
</evidence>
<dbReference type="EMBL" id="JBFOLJ010000002">
    <property type="protein sequence ID" value="KAL2554079.1"/>
    <property type="molecule type" value="Genomic_DNA"/>
</dbReference>
<evidence type="ECO:0000313" key="10">
    <source>
        <dbReference type="Proteomes" id="UP001604277"/>
    </source>
</evidence>
<comment type="subunit">
    <text evidence="6">Component of the PI(3,5)P2 regulatory complex at least composed of ATG18, SAC/FIG4, FAB1 and VAC14.</text>
</comment>
<accession>A0ABD1WWP2</accession>
<dbReference type="Proteomes" id="UP001604277">
    <property type="component" value="Unassembled WGS sequence"/>
</dbReference>
<sequence>MNRPHMEKSREGPEGETSHLYQRSLDQAGCKSRDVHEWQRPEGESQHANPQDRLPQYFSKNLSHTKIEPALSEDFFPRHLKPYHRPQKLLEFLVISLKDYQNALVEIHLKRGVNKKERVANDVETEKIIFEDVPEGFPMQISYVVQNRGSIPLFWLQETSHLNLKPDIIFTPDLQSEGFPKCPCFE</sequence>
<evidence type="ECO:0000256" key="5">
    <source>
        <dbReference type="ARBA" id="ARBA00023337"/>
    </source>
</evidence>
<organism evidence="9 10">
    <name type="scientific">Forsythia ovata</name>
    <dbReference type="NCBI Taxonomy" id="205694"/>
    <lineage>
        <taxon>Eukaryota</taxon>
        <taxon>Viridiplantae</taxon>
        <taxon>Streptophyta</taxon>
        <taxon>Embryophyta</taxon>
        <taxon>Tracheophyta</taxon>
        <taxon>Spermatophyta</taxon>
        <taxon>Magnoliopsida</taxon>
        <taxon>eudicotyledons</taxon>
        <taxon>Gunneridae</taxon>
        <taxon>Pentapetalae</taxon>
        <taxon>asterids</taxon>
        <taxon>lamiids</taxon>
        <taxon>Lamiales</taxon>
        <taxon>Oleaceae</taxon>
        <taxon>Forsythieae</taxon>
        <taxon>Forsythia</taxon>
    </lineage>
</organism>
<feature type="region of interest" description="Disordered" evidence="7">
    <location>
        <begin position="1"/>
        <end position="53"/>
    </location>
</feature>
<proteinExistence type="predicted"/>
<feature type="compositionally biased region" description="Basic and acidic residues" evidence="7">
    <location>
        <begin position="31"/>
        <end position="45"/>
    </location>
</feature>
<evidence type="ECO:0000313" key="9">
    <source>
        <dbReference type="EMBL" id="KAL2554079.1"/>
    </source>
</evidence>
<keyword evidence="10" id="KW-1185">Reference proteome</keyword>
<evidence type="ECO:0000256" key="1">
    <source>
        <dbReference type="ARBA" id="ARBA00004148"/>
    </source>
</evidence>
<dbReference type="AlphaFoldDB" id="A0ABD1WWP2"/>
<comment type="caution">
    <text evidence="9">The sequence shown here is derived from an EMBL/GenBank/DDBJ whole genome shotgun (WGS) entry which is preliminary data.</text>
</comment>
<keyword evidence="3" id="KW-0378">Hydrolase</keyword>
<name>A0ABD1WWP2_9LAMI</name>
<evidence type="ECO:0000256" key="7">
    <source>
        <dbReference type="SAM" id="MobiDB-lite"/>
    </source>
</evidence>
<dbReference type="Pfam" id="PF02383">
    <property type="entry name" value="Syja_N"/>
    <property type="match status" value="1"/>
</dbReference>
<reference evidence="10" key="1">
    <citation type="submission" date="2024-07" db="EMBL/GenBank/DDBJ databases">
        <title>Two chromosome-level genome assemblies of Korean endemic species Abeliophyllum distichum and Forsythia ovata (Oleaceae).</title>
        <authorList>
            <person name="Jang H."/>
        </authorList>
    </citation>
    <scope>NUCLEOTIDE SEQUENCE [LARGE SCALE GENOMIC DNA]</scope>
</reference>
<dbReference type="GO" id="GO:0016787">
    <property type="term" value="F:hydrolase activity"/>
    <property type="evidence" value="ECO:0007669"/>
    <property type="project" value="UniProtKB-KW"/>
</dbReference>
<keyword evidence="4" id="KW-0472">Membrane</keyword>
<dbReference type="GO" id="GO:0005774">
    <property type="term" value="C:vacuolar membrane"/>
    <property type="evidence" value="ECO:0007669"/>
    <property type="project" value="UniProtKB-SubCell"/>
</dbReference>
<evidence type="ECO:0000256" key="6">
    <source>
        <dbReference type="ARBA" id="ARBA00023464"/>
    </source>
</evidence>
<evidence type="ECO:0000256" key="4">
    <source>
        <dbReference type="ARBA" id="ARBA00023136"/>
    </source>
</evidence>
<feature type="compositionally biased region" description="Basic and acidic residues" evidence="7">
    <location>
        <begin position="1"/>
        <end position="17"/>
    </location>
</feature>
<comment type="catalytic activity">
    <reaction evidence="5">
        <text>a 1,2-diacyl-sn-glycero-3-phospho-(1D-myo-inositol-3,5-bisphosphate) + H2O = a 1,2-diacyl-sn-glycero-3-phospho-(1D-myo-inositol-3-phosphate) + phosphate</text>
        <dbReference type="Rhea" id="RHEA:32955"/>
        <dbReference type="ChEBI" id="CHEBI:15377"/>
        <dbReference type="ChEBI" id="CHEBI:43474"/>
        <dbReference type="ChEBI" id="CHEBI:57923"/>
        <dbReference type="ChEBI" id="CHEBI:58088"/>
    </reaction>
</comment>
<gene>
    <name evidence="9" type="ORF">Fot_07698</name>
</gene>